<dbReference type="Pfam" id="PF02931">
    <property type="entry name" value="Neur_chan_LBD"/>
    <property type="match status" value="1"/>
</dbReference>
<evidence type="ECO:0000256" key="5">
    <source>
        <dbReference type="SAM" id="Phobius"/>
    </source>
</evidence>
<dbReference type="CDD" id="cd18989">
    <property type="entry name" value="LGIC_ECD_cation"/>
    <property type="match status" value="1"/>
</dbReference>
<dbReference type="PANTHER" id="PTHR18945">
    <property type="entry name" value="NEUROTRANSMITTER GATED ION CHANNEL"/>
    <property type="match status" value="1"/>
</dbReference>
<dbReference type="InterPro" id="IPR006201">
    <property type="entry name" value="Neur_channel"/>
</dbReference>
<feature type="signal peptide" evidence="6">
    <location>
        <begin position="1"/>
        <end position="19"/>
    </location>
</feature>
<dbReference type="SUPFAM" id="SSF63712">
    <property type="entry name" value="Nicotinic receptor ligand binding domain-like"/>
    <property type="match status" value="1"/>
</dbReference>
<dbReference type="CDD" id="cd19051">
    <property type="entry name" value="LGIC_TM_cation"/>
    <property type="match status" value="1"/>
</dbReference>
<evidence type="ECO:0000313" key="10">
    <source>
        <dbReference type="Proteomes" id="UP000507470"/>
    </source>
</evidence>
<feature type="transmembrane region" description="Helical" evidence="5">
    <location>
        <begin position="380"/>
        <end position="402"/>
    </location>
</feature>
<dbReference type="Gene3D" id="2.70.170.10">
    <property type="entry name" value="Neurotransmitter-gated ion-channel ligand-binding domain"/>
    <property type="match status" value="1"/>
</dbReference>
<evidence type="ECO:0000259" key="8">
    <source>
        <dbReference type="Pfam" id="PF02932"/>
    </source>
</evidence>
<feature type="transmembrane region" description="Helical" evidence="5">
    <location>
        <begin position="226"/>
        <end position="247"/>
    </location>
</feature>
<dbReference type="InterPro" id="IPR036719">
    <property type="entry name" value="Neuro-gated_channel_TM_sf"/>
</dbReference>
<evidence type="ECO:0000256" key="4">
    <source>
        <dbReference type="ARBA" id="ARBA00023136"/>
    </source>
</evidence>
<evidence type="ECO:0000256" key="3">
    <source>
        <dbReference type="ARBA" id="ARBA00022989"/>
    </source>
</evidence>
<dbReference type="AlphaFoldDB" id="A0A6J8CH77"/>
<keyword evidence="4 5" id="KW-0472">Membrane</keyword>
<keyword evidence="2 5" id="KW-0812">Transmembrane</keyword>
<name>A0A6J8CH77_MYTCO</name>
<evidence type="ECO:0000256" key="6">
    <source>
        <dbReference type="SAM" id="SignalP"/>
    </source>
</evidence>
<keyword evidence="6" id="KW-0732">Signal</keyword>
<reference evidence="9 10" key="1">
    <citation type="submission" date="2020-06" db="EMBL/GenBank/DDBJ databases">
        <authorList>
            <person name="Li R."/>
            <person name="Bekaert M."/>
        </authorList>
    </citation>
    <scope>NUCLEOTIDE SEQUENCE [LARGE SCALE GENOMIC DNA]</scope>
    <source>
        <strain evidence="10">wild</strain>
    </source>
</reference>
<dbReference type="SUPFAM" id="SSF90112">
    <property type="entry name" value="Neurotransmitter-gated ion-channel transmembrane pore"/>
    <property type="match status" value="1"/>
</dbReference>
<gene>
    <name evidence="9" type="ORF">MCOR_29378</name>
</gene>
<keyword evidence="10" id="KW-1185">Reference proteome</keyword>
<feature type="domain" description="Neurotransmitter-gated ion-channel transmembrane" evidence="8">
    <location>
        <begin position="231"/>
        <end position="352"/>
    </location>
</feature>
<dbReference type="EMBL" id="CACVKT020005342">
    <property type="protein sequence ID" value="CAC5394649.1"/>
    <property type="molecule type" value="Genomic_DNA"/>
</dbReference>
<proteinExistence type="predicted"/>
<feature type="chain" id="PRO_5026710090" evidence="6">
    <location>
        <begin position="20"/>
        <end position="407"/>
    </location>
</feature>
<dbReference type="InterPro" id="IPR036734">
    <property type="entry name" value="Neur_chan_lig-bd_sf"/>
</dbReference>
<dbReference type="GO" id="GO:0004888">
    <property type="term" value="F:transmembrane signaling receptor activity"/>
    <property type="evidence" value="ECO:0007669"/>
    <property type="project" value="InterPro"/>
</dbReference>
<dbReference type="Gene3D" id="1.20.58.390">
    <property type="entry name" value="Neurotransmitter-gated ion-channel transmembrane domain"/>
    <property type="match status" value="1"/>
</dbReference>
<feature type="transmembrane region" description="Helical" evidence="5">
    <location>
        <begin position="291"/>
        <end position="310"/>
    </location>
</feature>
<dbReference type="Proteomes" id="UP000507470">
    <property type="component" value="Unassembled WGS sequence"/>
</dbReference>
<protein>
    <submittedName>
        <fullName evidence="9">CHRNA7</fullName>
    </submittedName>
</protein>
<evidence type="ECO:0000313" key="9">
    <source>
        <dbReference type="EMBL" id="CAC5394649.1"/>
    </source>
</evidence>
<dbReference type="InterPro" id="IPR006202">
    <property type="entry name" value="Neur_chan_lig-bd"/>
</dbReference>
<sequence length="407" mass="46986">MFLLLCILSLCSDSYMYSAIDIKQLKYDIFESKRYDQSIRPSKNLSEPTEIYIKFCVLGINDIDEINQKFVTFGKLDIEWKDDYLDWNITEYNNISFLSVQHDSVWRPDIALNNGHSSIGNLHLSEFDIIIFNTGLIKWTPYSIFETKCEINTMYFPFDRQSCEVEFVLWTASSIGSRFRKAEVEVSTLHVRGEWNFVTVDAIIINKRSLHKTIFKFNLQRKPGKVILEFILPAVIISLMDLMTFCIPCGSGEKISFTTTIFLAFSVYSTVLTSMLPATSSNCILGMYLKAQMVIEACIAVVAALQVRLFHCKNDGKFSKWMLNFCQWSLNHRRKRKIHATDRRVSLSENGEDNSGSQEENKSTLHNFNFEDVCHHIDKVAGLVFFCISFITFIAYCVMIVLGNWQK</sequence>
<dbReference type="Pfam" id="PF02932">
    <property type="entry name" value="Neur_chan_memb"/>
    <property type="match status" value="1"/>
</dbReference>
<feature type="transmembrane region" description="Helical" evidence="5">
    <location>
        <begin position="259"/>
        <end position="279"/>
    </location>
</feature>
<organism evidence="9 10">
    <name type="scientific">Mytilus coruscus</name>
    <name type="common">Sea mussel</name>
    <dbReference type="NCBI Taxonomy" id="42192"/>
    <lineage>
        <taxon>Eukaryota</taxon>
        <taxon>Metazoa</taxon>
        <taxon>Spiralia</taxon>
        <taxon>Lophotrochozoa</taxon>
        <taxon>Mollusca</taxon>
        <taxon>Bivalvia</taxon>
        <taxon>Autobranchia</taxon>
        <taxon>Pteriomorphia</taxon>
        <taxon>Mytilida</taxon>
        <taxon>Mytiloidea</taxon>
        <taxon>Mytilidae</taxon>
        <taxon>Mytilinae</taxon>
        <taxon>Mytilus</taxon>
    </lineage>
</organism>
<dbReference type="PRINTS" id="PR00252">
    <property type="entry name" value="NRIONCHANNEL"/>
</dbReference>
<feature type="domain" description="Neurotransmitter-gated ion-channel ligand-binding" evidence="7">
    <location>
        <begin position="26"/>
        <end position="223"/>
    </location>
</feature>
<dbReference type="GO" id="GO:0005230">
    <property type="term" value="F:extracellular ligand-gated monoatomic ion channel activity"/>
    <property type="evidence" value="ECO:0007669"/>
    <property type="project" value="InterPro"/>
</dbReference>
<accession>A0A6J8CH77</accession>
<evidence type="ECO:0000256" key="2">
    <source>
        <dbReference type="ARBA" id="ARBA00022692"/>
    </source>
</evidence>
<dbReference type="OrthoDB" id="6097105at2759"/>
<dbReference type="FunFam" id="2.70.170.10:FF:000028">
    <property type="entry name" value="AcetylCholine Receptor"/>
    <property type="match status" value="1"/>
</dbReference>
<dbReference type="InterPro" id="IPR006029">
    <property type="entry name" value="Neurotrans-gated_channel_TM"/>
</dbReference>
<comment type="subcellular location">
    <subcellularLocation>
        <location evidence="1">Membrane</location>
        <topology evidence="1">Multi-pass membrane protein</topology>
    </subcellularLocation>
</comment>
<evidence type="ECO:0000259" key="7">
    <source>
        <dbReference type="Pfam" id="PF02931"/>
    </source>
</evidence>
<keyword evidence="3 5" id="KW-1133">Transmembrane helix</keyword>
<dbReference type="InterPro" id="IPR038050">
    <property type="entry name" value="Neuro_actylchol_rec"/>
</dbReference>
<evidence type="ECO:0000256" key="1">
    <source>
        <dbReference type="ARBA" id="ARBA00004141"/>
    </source>
</evidence>
<dbReference type="GO" id="GO:0016020">
    <property type="term" value="C:membrane"/>
    <property type="evidence" value="ECO:0007669"/>
    <property type="project" value="UniProtKB-SubCell"/>
</dbReference>